<dbReference type="RefSeq" id="WP_127906703.1">
    <property type="nucleotide sequence ID" value="NZ_RQXX01000003.1"/>
</dbReference>
<dbReference type="OrthoDB" id="9805698at2"/>
<comment type="caution">
    <text evidence="11">The sequence shown here is derived from an EMBL/GenBank/DDBJ whole genome shotgun (WGS) entry which is preliminary data.</text>
</comment>
<evidence type="ECO:0000256" key="4">
    <source>
        <dbReference type="ARBA" id="ARBA00022695"/>
    </source>
</evidence>
<dbReference type="GO" id="GO:0008033">
    <property type="term" value="P:tRNA processing"/>
    <property type="evidence" value="ECO:0007669"/>
    <property type="project" value="UniProtKB-KW"/>
</dbReference>
<comment type="cofactor">
    <cofactor evidence="1">
        <name>Mg(2+)</name>
        <dbReference type="ChEBI" id="CHEBI:18420"/>
    </cofactor>
</comment>
<gene>
    <name evidence="11" type="ORF">EKE94_11275</name>
</gene>
<keyword evidence="2 8" id="KW-0808">Transferase</keyword>
<evidence type="ECO:0000256" key="7">
    <source>
        <dbReference type="ARBA" id="ARBA00022842"/>
    </source>
</evidence>
<evidence type="ECO:0000313" key="11">
    <source>
        <dbReference type="EMBL" id="RVV98038.1"/>
    </source>
</evidence>
<dbReference type="InterPro" id="IPR032828">
    <property type="entry name" value="PolyA_RNA-bd"/>
</dbReference>
<dbReference type="InterPro" id="IPR050264">
    <property type="entry name" value="Bact_CCA-adding_enz_type3_sf"/>
</dbReference>
<evidence type="ECO:0000259" key="10">
    <source>
        <dbReference type="Pfam" id="PF12627"/>
    </source>
</evidence>
<dbReference type="GO" id="GO:0000049">
    <property type="term" value="F:tRNA binding"/>
    <property type="evidence" value="ECO:0007669"/>
    <property type="project" value="TreeGrafter"/>
</dbReference>
<dbReference type="Proteomes" id="UP000285908">
    <property type="component" value="Unassembled WGS sequence"/>
</dbReference>
<reference evidence="11 12" key="1">
    <citation type="submission" date="2018-11" db="EMBL/GenBank/DDBJ databases">
        <title>Mesobaculum littorinae gen. nov., sp. nov., isolated from Littorina scabra that represents a novel genus of the order Rhodobacteraceae.</title>
        <authorList>
            <person name="Li F."/>
        </authorList>
    </citation>
    <scope>NUCLEOTIDE SEQUENCE [LARGE SCALE GENOMIC DNA]</scope>
    <source>
        <strain evidence="11 12">M0103</strain>
    </source>
</reference>
<comment type="similarity">
    <text evidence="8">Belongs to the tRNA nucleotidyltransferase/poly(A) polymerase family.</text>
</comment>
<dbReference type="AlphaFoldDB" id="A0A438AH84"/>
<accession>A0A438AH84</accession>
<evidence type="ECO:0000256" key="3">
    <source>
        <dbReference type="ARBA" id="ARBA00022694"/>
    </source>
</evidence>
<sequence length="387" mass="41651">MTQVSTQVSGDWLTRPGTRGVMRMLERGGHQAWLVGGCVRDALMQREIGDIDITTDAPPDRVTGLAQAAGFRAVPTGLDHGTVTVIAHGIPHEVTTLRRDVATDGRHATVVYATSIEDDARRRDFTMNALYADSAGHVRDPMGGIADIAERHVRFIGDPHDRIAEDYLRILRFFRFHAWFGDPHRGLNAEGYAAAAELGEGVDRLSRERVGAEMKKLLAAPDPGPAVASMAAAGILPRILPGAEDRALGPLVHLEGDIGVMADPLRRLAVLGGVEAADYLRLSRKEERRLTLLRAGIGDEAGTAELAYRHGAEAARDIELLRAASFGAPISATLEEDIANGAAAEFPVKPRDLMPGLQGPALGRRLSELEARWIASGFELSRDALLA</sequence>
<dbReference type="PANTHER" id="PTHR46173">
    <property type="entry name" value="CCA TRNA NUCLEOTIDYLTRANSFERASE 1, MITOCHONDRIAL"/>
    <property type="match status" value="1"/>
</dbReference>
<keyword evidence="5" id="KW-0479">Metal-binding</keyword>
<dbReference type="SUPFAM" id="SSF81301">
    <property type="entry name" value="Nucleotidyltransferase"/>
    <property type="match status" value="1"/>
</dbReference>
<evidence type="ECO:0000256" key="2">
    <source>
        <dbReference type="ARBA" id="ARBA00022679"/>
    </source>
</evidence>
<proteinExistence type="inferred from homology"/>
<dbReference type="Gene3D" id="1.10.3090.10">
    <property type="entry name" value="cca-adding enzyme, domain 2"/>
    <property type="match status" value="1"/>
</dbReference>
<feature type="domain" description="tRNA nucleotidyltransferase/poly(A) polymerase RNA and SrmB- binding" evidence="10">
    <location>
        <begin position="194"/>
        <end position="244"/>
    </location>
</feature>
<keyword evidence="7" id="KW-0460">Magnesium</keyword>
<evidence type="ECO:0000256" key="5">
    <source>
        <dbReference type="ARBA" id="ARBA00022723"/>
    </source>
</evidence>
<dbReference type="GO" id="GO:0046872">
    <property type="term" value="F:metal ion binding"/>
    <property type="evidence" value="ECO:0007669"/>
    <property type="project" value="UniProtKB-KW"/>
</dbReference>
<feature type="domain" description="Poly A polymerase head" evidence="9">
    <location>
        <begin position="32"/>
        <end position="154"/>
    </location>
</feature>
<dbReference type="PANTHER" id="PTHR46173:SF1">
    <property type="entry name" value="CCA TRNA NUCLEOTIDYLTRANSFERASE 1, MITOCHONDRIAL"/>
    <property type="match status" value="1"/>
</dbReference>
<dbReference type="GO" id="GO:0016779">
    <property type="term" value="F:nucleotidyltransferase activity"/>
    <property type="evidence" value="ECO:0007669"/>
    <property type="project" value="UniProtKB-KW"/>
</dbReference>
<dbReference type="Gene3D" id="3.30.460.10">
    <property type="entry name" value="Beta Polymerase, domain 2"/>
    <property type="match status" value="1"/>
</dbReference>
<keyword evidence="3" id="KW-0819">tRNA processing</keyword>
<organism evidence="11 12">
    <name type="scientific">Mesobaculum littorinae</name>
    <dbReference type="NCBI Taxonomy" id="2486419"/>
    <lineage>
        <taxon>Bacteria</taxon>
        <taxon>Pseudomonadati</taxon>
        <taxon>Pseudomonadota</taxon>
        <taxon>Alphaproteobacteria</taxon>
        <taxon>Rhodobacterales</taxon>
        <taxon>Roseobacteraceae</taxon>
        <taxon>Mesobaculum</taxon>
    </lineage>
</organism>
<evidence type="ECO:0000259" key="9">
    <source>
        <dbReference type="Pfam" id="PF01743"/>
    </source>
</evidence>
<keyword evidence="4" id="KW-0548">Nucleotidyltransferase</keyword>
<evidence type="ECO:0000256" key="6">
    <source>
        <dbReference type="ARBA" id="ARBA00022741"/>
    </source>
</evidence>
<dbReference type="SUPFAM" id="SSF81891">
    <property type="entry name" value="Poly A polymerase C-terminal region-like"/>
    <property type="match status" value="1"/>
</dbReference>
<evidence type="ECO:0000313" key="12">
    <source>
        <dbReference type="Proteomes" id="UP000285908"/>
    </source>
</evidence>
<dbReference type="Pfam" id="PF01743">
    <property type="entry name" value="PolyA_pol"/>
    <property type="match status" value="1"/>
</dbReference>
<name>A0A438AH84_9RHOB</name>
<evidence type="ECO:0000256" key="8">
    <source>
        <dbReference type="RuleBase" id="RU003953"/>
    </source>
</evidence>
<dbReference type="InterPro" id="IPR043519">
    <property type="entry name" value="NT_sf"/>
</dbReference>
<evidence type="ECO:0000256" key="1">
    <source>
        <dbReference type="ARBA" id="ARBA00001946"/>
    </source>
</evidence>
<dbReference type="CDD" id="cd05398">
    <property type="entry name" value="NT_ClassII-CCAase"/>
    <property type="match status" value="1"/>
</dbReference>
<keyword evidence="6" id="KW-0547">Nucleotide-binding</keyword>
<keyword evidence="12" id="KW-1185">Reference proteome</keyword>
<dbReference type="InterPro" id="IPR002646">
    <property type="entry name" value="PolA_pol_head_dom"/>
</dbReference>
<dbReference type="Pfam" id="PF12627">
    <property type="entry name" value="PolyA_pol_RNAbd"/>
    <property type="match status" value="1"/>
</dbReference>
<protein>
    <submittedName>
        <fullName evidence="11">CCA tRNA nucleotidyltransferase</fullName>
    </submittedName>
</protein>
<dbReference type="GO" id="GO:0000166">
    <property type="term" value="F:nucleotide binding"/>
    <property type="evidence" value="ECO:0007669"/>
    <property type="project" value="UniProtKB-KW"/>
</dbReference>
<dbReference type="EMBL" id="RQXX01000003">
    <property type="protein sequence ID" value="RVV98038.1"/>
    <property type="molecule type" value="Genomic_DNA"/>
</dbReference>
<keyword evidence="8" id="KW-0694">RNA-binding</keyword>